<reference evidence="2 3" key="1">
    <citation type="submission" date="2019-12" db="EMBL/GenBank/DDBJ databases">
        <title>Genome sequence of Streptomyces bambusae.</title>
        <authorList>
            <person name="Bansal K."/>
            <person name="Choksket S."/>
            <person name="Korpole S."/>
            <person name="Patil P.B."/>
        </authorList>
    </citation>
    <scope>NUCLEOTIDE SEQUENCE [LARGE SCALE GENOMIC DNA]</scope>
    <source>
        <strain evidence="2 3">SK60</strain>
    </source>
</reference>
<proteinExistence type="predicted"/>
<feature type="compositionally biased region" description="Basic and acidic residues" evidence="1">
    <location>
        <begin position="243"/>
        <end position="254"/>
    </location>
</feature>
<accession>A0ABS6ZGM7</accession>
<dbReference type="Proteomes" id="UP000812013">
    <property type="component" value="Unassembled WGS sequence"/>
</dbReference>
<name>A0ABS6ZGM7_9ACTN</name>
<evidence type="ECO:0000256" key="1">
    <source>
        <dbReference type="SAM" id="MobiDB-lite"/>
    </source>
</evidence>
<feature type="non-terminal residue" evidence="2">
    <location>
        <position position="298"/>
    </location>
</feature>
<feature type="region of interest" description="Disordered" evidence="1">
    <location>
        <begin position="243"/>
        <end position="298"/>
    </location>
</feature>
<evidence type="ECO:0000313" key="3">
    <source>
        <dbReference type="Proteomes" id="UP000812013"/>
    </source>
</evidence>
<comment type="caution">
    <text evidence="2">The sequence shown here is derived from an EMBL/GenBank/DDBJ whole genome shotgun (WGS) entry which is preliminary data.</text>
</comment>
<keyword evidence="3" id="KW-1185">Reference proteome</keyword>
<evidence type="ECO:0000313" key="2">
    <source>
        <dbReference type="EMBL" id="MBW5486907.1"/>
    </source>
</evidence>
<gene>
    <name evidence="2" type="ORF">GPJ59_35020</name>
</gene>
<feature type="compositionally biased region" description="Low complexity" evidence="1">
    <location>
        <begin position="268"/>
        <end position="282"/>
    </location>
</feature>
<sequence>MTKQTAPHAQSVTVSPAYAAAQLARAMRTSASHADAGTRERAGSRIRQWQAVLSGIATGHLTVGSRTPVAGLPSWVTPEVVRGGFATGAPAAGGPLAGYEEEAARRAGVPADRVALFSHALTEEGLARLWELLDSGRYEVALPEEAALLTVAWLVRAGDLESAAALVTEIQPFADRLRFLPRPTDRPAADAGAVHRRSVGEVAAELAGRQPKAAIEAQREALTVWRPFEDELLAYWLRHGTERADGTGRTDDTGRAAGMHQPDDATRAEPGAAPGAAPVASPRRADRALSLIHHSVPT</sequence>
<organism evidence="2 3">
    <name type="scientific">Streptomyces bambusae</name>
    <dbReference type="NCBI Taxonomy" id="1550616"/>
    <lineage>
        <taxon>Bacteria</taxon>
        <taxon>Bacillati</taxon>
        <taxon>Actinomycetota</taxon>
        <taxon>Actinomycetes</taxon>
        <taxon>Kitasatosporales</taxon>
        <taxon>Streptomycetaceae</taxon>
        <taxon>Streptomyces</taxon>
    </lineage>
</organism>
<protein>
    <submittedName>
        <fullName evidence="2">Uncharacterized protein</fullName>
    </submittedName>
</protein>
<dbReference type="EMBL" id="WTFF01000526">
    <property type="protein sequence ID" value="MBW5486907.1"/>
    <property type="molecule type" value="Genomic_DNA"/>
</dbReference>